<organism evidence="3 4">
    <name type="scientific">Marinilabilia rubra</name>
    <dbReference type="NCBI Taxonomy" id="2162893"/>
    <lineage>
        <taxon>Bacteria</taxon>
        <taxon>Pseudomonadati</taxon>
        <taxon>Bacteroidota</taxon>
        <taxon>Bacteroidia</taxon>
        <taxon>Marinilabiliales</taxon>
        <taxon>Marinilabiliaceae</taxon>
        <taxon>Marinilabilia</taxon>
    </lineage>
</organism>
<comment type="caution">
    <text evidence="3">The sequence shown here is derived from an EMBL/GenBank/DDBJ whole genome shotgun (WGS) entry which is preliminary data.</text>
</comment>
<dbReference type="InterPro" id="IPR000600">
    <property type="entry name" value="ROK"/>
</dbReference>
<evidence type="ECO:0000313" key="4">
    <source>
        <dbReference type="Proteomes" id="UP000244956"/>
    </source>
</evidence>
<dbReference type="EMBL" id="QEWP01000001">
    <property type="protein sequence ID" value="PWE01106.1"/>
    <property type="molecule type" value="Genomic_DNA"/>
</dbReference>
<evidence type="ECO:0000313" key="3">
    <source>
        <dbReference type="EMBL" id="PWE01106.1"/>
    </source>
</evidence>
<comment type="similarity">
    <text evidence="1">Belongs to the ROK (NagC/XylR) family.</text>
</comment>
<keyword evidence="4" id="KW-1185">Reference proteome</keyword>
<dbReference type="InterPro" id="IPR036388">
    <property type="entry name" value="WH-like_DNA-bd_sf"/>
</dbReference>
<dbReference type="AlphaFoldDB" id="A0A2U2BDF8"/>
<gene>
    <name evidence="3" type="ORF">DDZ16_01055</name>
</gene>
<dbReference type="OrthoDB" id="9810372at2"/>
<dbReference type="Gene3D" id="3.30.420.40">
    <property type="match status" value="2"/>
</dbReference>
<dbReference type="Pfam" id="PF00480">
    <property type="entry name" value="ROK"/>
    <property type="match status" value="1"/>
</dbReference>
<dbReference type="SUPFAM" id="SSF53067">
    <property type="entry name" value="Actin-like ATPase domain"/>
    <property type="match status" value="1"/>
</dbReference>
<evidence type="ECO:0000256" key="2">
    <source>
        <dbReference type="SAM" id="MobiDB-lite"/>
    </source>
</evidence>
<dbReference type="GO" id="GO:0016301">
    <property type="term" value="F:kinase activity"/>
    <property type="evidence" value="ECO:0007669"/>
    <property type="project" value="UniProtKB-KW"/>
</dbReference>
<dbReference type="SUPFAM" id="SSF46785">
    <property type="entry name" value="Winged helix' DNA-binding domain"/>
    <property type="match status" value="1"/>
</dbReference>
<feature type="compositionally biased region" description="Low complexity" evidence="2">
    <location>
        <begin position="1"/>
        <end position="17"/>
    </location>
</feature>
<name>A0A2U2BDF8_9BACT</name>
<sequence>MSVNSVFSESEEVSNQSRQAKQKNKIIRALSKASDPLTIPELQKMVRISTPTTIKLTNELMDDDLVLEEGKKETENGRRPTLYTLNINKFYAIGVEILFKRISIAVVRLDQKVVLEKQDKNFRLENTPECLETVISFIQETLQETNIEKEHILGIGIGLTGRVNTLTGESYNFFNFHDEPLAQYLTKRLKKRIYIDNDTHVMGLAEQVLGQAKEARNALILNVSRGLGMTIIAHKRIVTGGMGFAGEFGHMQMGNSEKLCICGKRGCLGMEVSGYALEENFKSDISGGGISLASSNKELEDIRYDDIIEAANEGDGLSINLLQQMGEKLGMALGNIVNLLNPELIIIGGKFAQAGYMFTDSIKTGMNKTALTIPLRYLTIKTSQLGSETGYIGASAMVFKQHDLI</sequence>
<dbReference type="RefSeq" id="WP_109262561.1">
    <property type="nucleotide sequence ID" value="NZ_QEWP01000001.1"/>
</dbReference>
<keyword evidence="3" id="KW-0418">Kinase</keyword>
<dbReference type="Gene3D" id="1.10.10.10">
    <property type="entry name" value="Winged helix-like DNA-binding domain superfamily/Winged helix DNA-binding domain"/>
    <property type="match status" value="1"/>
</dbReference>
<keyword evidence="3" id="KW-0808">Transferase</keyword>
<dbReference type="PANTHER" id="PTHR18964">
    <property type="entry name" value="ROK (REPRESSOR, ORF, KINASE) FAMILY"/>
    <property type="match status" value="1"/>
</dbReference>
<feature type="region of interest" description="Disordered" evidence="2">
    <location>
        <begin position="1"/>
        <end position="20"/>
    </location>
</feature>
<evidence type="ECO:0000256" key="1">
    <source>
        <dbReference type="ARBA" id="ARBA00006479"/>
    </source>
</evidence>
<dbReference type="InterPro" id="IPR043129">
    <property type="entry name" value="ATPase_NBD"/>
</dbReference>
<proteinExistence type="inferred from homology"/>
<accession>A0A2U2BDF8</accession>
<dbReference type="InterPro" id="IPR036390">
    <property type="entry name" value="WH_DNA-bd_sf"/>
</dbReference>
<protein>
    <submittedName>
        <fullName evidence="3">Glucokinase</fullName>
    </submittedName>
</protein>
<dbReference type="PANTHER" id="PTHR18964:SF149">
    <property type="entry name" value="BIFUNCTIONAL UDP-N-ACETYLGLUCOSAMINE 2-EPIMERASE_N-ACETYLMANNOSAMINE KINASE"/>
    <property type="match status" value="1"/>
</dbReference>
<reference evidence="3 4" key="1">
    <citation type="submission" date="2018-05" db="EMBL/GenBank/DDBJ databases">
        <title>Marinilabilia rubrum sp. nov., isolated from saltern sediment.</title>
        <authorList>
            <person name="Zhang R."/>
        </authorList>
    </citation>
    <scope>NUCLEOTIDE SEQUENCE [LARGE SCALE GENOMIC DNA]</scope>
    <source>
        <strain evidence="3 4">WTE16</strain>
    </source>
</reference>
<dbReference type="Proteomes" id="UP000244956">
    <property type="component" value="Unassembled WGS sequence"/>
</dbReference>